<dbReference type="AlphaFoldDB" id="E3G3Y5"/>
<gene>
    <name evidence="2" type="ordered locus">Entcl_4234</name>
</gene>
<feature type="transmembrane region" description="Helical" evidence="1">
    <location>
        <begin position="81"/>
        <end position="101"/>
    </location>
</feature>
<feature type="transmembrane region" description="Helical" evidence="1">
    <location>
        <begin position="226"/>
        <end position="246"/>
    </location>
</feature>
<feature type="transmembrane region" description="Helical" evidence="1">
    <location>
        <begin position="312"/>
        <end position="336"/>
    </location>
</feature>
<reference evidence="2 3" key="2">
    <citation type="journal article" date="2011" name="Stand. Genomic Sci.">
        <title>Complete genome sequence of 'Enterobacter lignolyticus' SCF1.</title>
        <authorList>
            <person name="Deangelis K.M."/>
            <person name="D'Haeseleer P."/>
            <person name="Chivian D."/>
            <person name="Fortney J.L."/>
            <person name="Khudyakov J."/>
            <person name="Simmons B."/>
            <person name="Woo H."/>
            <person name="Arkin A.P."/>
            <person name="Davenport K.W."/>
            <person name="Goodwin L."/>
            <person name="Chen A."/>
            <person name="Ivanova N."/>
            <person name="Kyrpides N.C."/>
            <person name="Mavromatis K."/>
            <person name="Woyke T."/>
            <person name="Hazen T.C."/>
        </authorList>
    </citation>
    <scope>NUCLEOTIDE SEQUENCE [LARGE SCALE GENOMIC DNA]</scope>
    <source>
        <strain evidence="2 3">SCF1</strain>
    </source>
</reference>
<dbReference type="STRING" id="701347.Entcl_4234"/>
<dbReference type="HOGENOM" id="CLU_057300_0_0_6"/>
<dbReference type="Proteomes" id="UP000006872">
    <property type="component" value="Chromosome"/>
</dbReference>
<evidence type="ECO:0000313" key="2">
    <source>
        <dbReference type="EMBL" id="ADO50467.1"/>
    </source>
</evidence>
<accession>E3G3Y5</accession>
<feature type="transmembrane region" description="Helical" evidence="1">
    <location>
        <begin position="357"/>
        <end position="376"/>
    </location>
</feature>
<evidence type="ECO:0000256" key="1">
    <source>
        <dbReference type="SAM" id="Phobius"/>
    </source>
</evidence>
<protein>
    <recommendedName>
        <fullName evidence="4">Major facilitator superfamily MFS_1</fullName>
    </recommendedName>
</protein>
<dbReference type="EMBL" id="CP002272">
    <property type="protein sequence ID" value="ADO50467.1"/>
    <property type="molecule type" value="Genomic_DNA"/>
</dbReference>
<evidence type="ECO:0000313" key="3">
    <source>
        <dbReference type="Proteomes" id="UP000006872"/>
    </source>
</evidence>
<organism evidence="2 3">
    <name type="scientific">Enterobacter lignolyticus (strain SCF1)</name>
    <dbReference type="NCBI Taxonomy" id="701347"/>
    <lineage>
        <taxon>Bacteria</taxon>
        <taxon>Pseudomonadati</taxon>
        <taxon>Pseudomonadota</taxon>
        <taxon>Gammaproteobacteria</taxon>
        <taxon>Enterobacterales</taxon>
        <taxon>Enterobacteriaceae</taxon>
        <taxon>Pluralibacter</taxon>
    </lineage>
</organism>
<feature type="transmembrane region" description="Helical" evidence="1">
    <location>
        <begin position="258"/>
        <end position="277"/>
    </location>
</feature>
<dbReference type="RefSeq" id="WP_013368179.1">
    <property type="nucleotide sequence ID" value="NC_014618.1"/>
</dbReference>
<reference evidence="3" key="1">
    <citation type="submission" date="2010-10" db="EMBL/GenBank/DDBJ databases">
        <title>Complete sequence of Enterobacter cloacae SCF1.</title>
        <authorList>
            <consortium name="US DOE Joint Genome Institute"/>
            <person name="Lucas S."/>
            <person name="Copeland A."/>
            <person name="Lapidus A."/>
            <person name="Cheng J.-F."/>
            <person name="Bruce D."/>
            <person name="Goodwin L."/>
            <person name="Pitluck S."/>
            <person name="Davenport K."/>
            <person name="Detter J.C."/>
            <person name="Han C."/>
            <person name="Tapia R."/>
            <person name="Land M."/>
            <person name="Hauser L."/>
            <person name="Chang Y.-J."/>
            <person name="Jeffries C."/>
            <person name="Kyrpides N."/>
            <person name="Ivanova N."/>
            <person name="Mikhailova N."/>
            <person name="DeAngelis K."/>
            <person name="Arkin A.P."/>
            <person name="Chivian D."/>
            <person name="Edwards B."/>
            <person name="Woo H."/>
            <person name="Hazen T.C."/>
            <person name="Woyke T."/>
        </authorList>
    </citation>
    <scope>NUCLEOTIDE SEQUENCE [LARGE SCALE GENOMIC DNA]</scope>
    <source>
        <strain evidence="3">SCF1</strain>
    </source>
</reference>
<sequence length="402" mass="42427">MNFLLFALLRALRCYAWLRLLAAAFIWSSLGNGLTQVVVFGQLLQWQASPALLTLAWLLATVPGFIGSLLGETLCRRATPLSVLMAAEAAGMLALLIPWFGLQYQSIPALLMVQSVEALLGGITWPALALIFKHGLRNDELPAATAMESLIFASQVLLGTGIGVLLFGRVSPFALLGIDALSFLLSLGLLWLACRRFPEGKASAAAVPVNRGLAWATLSTVQKRSLLLLPALAAVGSPAMALLPALAQQLNPGGAAGLALPLLFSRSLGQLFGPLLLNGDRLAGYAKRNRLLLGCLLIFLGAYGTLPLTRGAASAALLLIFIAHLASNVVFALGTFSVLHHFSAAEVSSASARTGRWQTLSAALATGITVLLTARFGAIQTLYMVCATTFALVALLLARYRE</sequence>
<dbReference type="eggNOG" id="ENOG502ZCJF">
    <property type="taxonomic scope" value="Bacteria"/>
</dbReference>
<feature type="transmembrane region" description="Helical" evidence="1">
    <location>
        <begin position="173"/>
        <end position="193"/>
    </location>
</feature>
<keyword evidence="1" id="KW-1133">Transmembrane helix</keyword>
<keyword evidence="1" id="KW-0472">Membrane</keyword>
<feature type="transmembrane region" description="Helical" evidence="1">
    <location>
        <begin position="289"/>
        <end position="306"/>
    </location>
</feature>
<proteinExistence type="predicted"/>
<evidence type="ECO:0008006" key="4">
    <source>
        <dbReference type="Google" id="ProtNLM"/>
    </source>
</evidence>
<name>E3G3Y5_ENTLS</name>
<feature type="transmembrane region" description="Helical" evidence="1">
    <location>
        <begin position="46"/>
        <end position="69"/>
    </location>
</feature>
<dbReference type="KEGG" id="esc:Entcl_4234"/>
<dbReference type="InterPro" id="IPR036259">
    <property type="entry name" value="MFS_trans_sf"/>
</dbReference>
<feature type="transmembrane region" description="Helical" evidence="1">
    <location>
        <begin position="144"/>
        <end position="167"/>
    </location>
</feature>
<dbReference type="SUPFAM" id="SSF103473">
    <property type="entry name" value="MFS general substrate transporter"/>
    <property type="match status" value="1"/>
</dbReference>
<keyword evidence="1" id="KW-0812">Transmembrane</keyword>
<feature type="transmembrane region" description="Helical" evidence="1">
    <location>
        <begin position="382"/>
        <end position="400"/>
    </location>
</feature>
<keyword evidence="3" id="KW-1185">Reference proteome</keyword>
<feature type="transmembrane region" description="Helical" evidence="1">
    <location>
        <begin position="107"/>
        <end position="132"/>
    </location>
</feature>